<keyword evidence="8" id="KW-0969">Cilium</keyword>
<feature type="transmembrane region" description="Helical" evidence="7">
    <location>
        <begin position="205"/>
        <end position="227"/>
    </location>
</feature>
<dbReference type="InterPro" id="IPR006301">
    <property type="entry name" value="FlhA"/>
</dbReference>
<dbReference type="OrthoDB" id="9759185at2"/>
<feature type="transmembrane region" description="Helical" evidence="7">
    <location>
        <begin position="12"/>
        <end position="36"/>
    </location>
</feature>
<dbReference type="InterPro" id="IPR001712">
    <property type="entry name" value="T3SS_FHIPEP"/>
</dbReference>
<dbReference type="Gene3D" id="3.40.50.12790">
    <property type="entry name" value="FHIPEP family, domain 4"/>
    <property type="match status" value="1"/>
</dbReference>
<dbReference type="Pfam" id="PF00771">
    <property type="entry name" value="FHIPEP"/>
    <property type="match status" value="1"/>
</dbReference>
<dbReference type="PANTHER" id="PTHR30161:SF1">
    <property type="entry name" value="FLAGELLAR BIOSYNTHESIS PROTEIN FLHA-RELATED"/>
    <property type="match status" value="1"/>
</dbReference>
<evidence type="ECO:0000256" key="4">
    <source>
        <dbReference type="ARBA" id="ARBA00022692"/>
    </source>
</evidence>
<dbReference type="Gene3D" id="3.40.30.60">
    <property type="entry name" value="FHIPEP family, domain 1"/>
    <property type="match status" value="1"/>
</dbReference>
<evidence type="ECO:0000256" key="2">
    <source>
        <dbReference type="ARBA" id="ARBA00008835"/>
    </source>
</evidence>
<keyword evidence="7" id="KW-1005">Bacterial flagellum biogenesis</keyword>
<keyword evidence="9" id="KW-1185">Reference proteome</keyword>
<dbReference type="RefSeq" id="WP_066922864.1">
    <property type="nucleotide sequence ID" value="NZ_CP011971.1"/>
</dbReference>
<dbReference type="EMBL" id="CP011971">
    <property type="protein sequence ID" value="AMN46611.1"/>
    <property type="molecule type" value="Genomic_DNA"/>
</dbReference>
<keyword evidence="4 7" id="KW-0812">Transmembrane</keyword>
<evidence type="ECO:0000256" key="1">
    <source>
        <dbReference type="ARBA" id="ARBA00004651"/>
    </source>
</evidence>
<dbReference type="KEGG" id="sdf:ACG33_05765"/>
<dbReference type="PIRSF" id="PIRSF005419">
    <property type="entry name" value="FlhA"/>
    <property type="match status" value="1"/>
</dbReference>
<keyword evidence="7" id="KW-0813">Transport</keyword>
<feature type="transmembrane region" description="Helical" evidence="7">
    <location>
        <begin position="73"/>
        <end position="93"/>
    </location>
</feature>
<dbReference type="InterPro" id="IPR042196">
    <property type="entry name" value="FHIPEP_4"/>
</dbReference>
<proteinExistence type="inferred from homology"/>
<evidence type="ECO:0000313" key="8">
    <source>
        <dbReference type="EMBL" id="AMN46611.1"/>
    </source>
</evidence>
<feature type="transmembrane region" description="Helical" evidence="7">
    <location>
        <begin position="285"/>
        <end position="301"/>
    </location>
</feature>
<dbReference type="PRINTS" id="PR00949">
    <property type="entry name" value="TYPE3IMAPROT"/>
</dbReference>
<dbReference type="Gene3D" id="1.10.8.540">
    <property type="entry name" value="FHIPEP family, domain 3"/>
    <property type="match status" value="1"/>
</dbReference>
<evidence type="ECO:0000313" key="9">
    <source>
        <dbReference type="Proteomes" id="UP000070250"/>
    </source>
</evidence>
<organism evidence="8 9">
    <name type="scientific">Steroidobacter denitrificans</name>
    <dbReference type="NCBI Taxonomy" id="465721"/>
    <lineage>
        <taxon>Bacteria</taxon>
        <taxon>Pseudomonadati</taxon>
        <taxon>Pseudomonadota</taxon>
        <taxon>Gammaproteobacteria</taxon>
        <taxon>Steroidobacterales</taxon>
        <taxon>Steroidobacteraceae</taxon>
        <taxon>Steroidobacter</taxon>
    </lineage>
</organism>
<dbReference type="NCBIfam" id="TIGR01398">
    <property type="entry name" value="FlhA"/>
    <property type="match status" value="1"/>
</dbReference>
<evidence type="ECO:0000256" key="5">
    <source>
        <dbReference type="ARBA" id="ARBA00022989"/>
    </source>
</evidence>
<dbReference type="InterPro" id="IPR042194">
    <property type="entry name" value="FHIPEP_1"/>
</dbReference>
<evidence type="ECO:0000256" key="6">
    <source>
        <dbReference type="ARBA" id="ARBA00023136"/>
    </source>
</evidence>
<dbReference type="PATRIC" id="fig|465721.4.peg.1228"/>
<evidence type="ECO:0000256" key="7">
    <source>
        <dbReference type="RuleBase" id="RU364093"/>
    </source>
</evidence>
<feature type="transmembrane region" description="Helical" evidence="7">
    <location>
        <begin position="42"/>
        <end position="61"/>
    </location>
</feature>
<keyword evidence="7" id="KW-1006">Bacterial flagellum protein export</keyword>
<dbReference type="AlphaFoldDB" id="A0A127FAG4"/>
<evidence type="ECO:0000256" key="3">
    <source>
        <dbReference type="ARBA" id="ARBA00022475"/>
    </source>
</evidence>
<sequence length="693" mass="73762">MAAAASSLNLRSLLSSGIGVPIGVMAALAMVILPLPPLALDVLFTFNIALSIIVVMAVFYVARPLDFGMFPTVLLLATLLRLALNVASTRVVLLEGHTGGHAAGRVIESFGEFVIGGNYAVGVIVFAILTIINFIVVTKGAGRISEVTARFTLDAMPGKQMAIDADMNAGLITQDEARLRRSEVRAEADFYGSMDGASKFVRGDAVAGILILVINMLGGIGIGTIGHDLSFGDAARTYTLLSIGDGLVAQIPALLLSTAVAIIVTRMSRSQDLGGELIQQLMGQPRALGIAAGLLGVMGLIPGMPNLPFLAMAALCGAGAWMLYKRSQAEPVQEQAAPAPAPPPSESRELTWDDVQPVDIIGLEVGYRLVPLVDKAQGGDLLARIRGVRRKLTQDLGFLIQPVHIRDNLDLSPNVYRINLAGVPVGEGMIYPERELAINPGKVFGTLAGIETHDPAFGMAAVWIEPGLRDQAQTLGYTVVDAGTVIATHLSHVIQTHAHELLGHEEVQQLLNTLAKGAPKLVEDLTPRLLPLGTVVSTLQGLLAERVPIRNMRTIVETLAEHAARTQDPQQLQAQVRVALGRQIVQDIAGMTTELPVITLEPELEQLLSNSLNGGNAATPGLEPGLAERMQRSLAEAAQRQELTGEPAVLLVPPQLRQTLARFIRSIVPGMHVLAWNEIPDNRKVRLVSAVGR</sequence>
<dbReference type="GO" id="GO:0044780">
    <property type="term" value="P:bacterial-type flagellum assembly"/>
    <property type="evidence" value="ECO:0007669"/>
    <property type="project" value="InterPro"/>
</dbReference>
<dbReference type="GO" id="GO:0009306">
    <property type="term" value="P:protein secretion"/>
    <property type="evidence" value="ECO:0007669"/>
    <property type="project" value="InterPro"/>
</dbReference>
<dbReference type="InterPro" id="IPR042193">
    <property type="entry name" value="FHIPEP_3"/>
</dbReference>
<dbReference type="PANTHER" id="PTHR30161">
    <property type="entry name" value="FLAGELLAR EXPORT PROTEIN, MEMBRANE FLHA SUBUNIT-RELATED"/>
    <property type="match status" value="1"/>
</dbReference>
<comment type="function">
    <text evidence="7">Required for formation of the rod structure of the flagellar apparatus. Together with FliI and FliH, may constitute the export apparatus of flagellin.</text>
</comment>
<accession>A0A127FAG4</accession>
<dbReference type="STRING" id="465721.ACG33_05765"/>
<reference evidence="8 9" key="1">
    <citation type="submission" date="2015-06" db="EMBL/GenBank/DDBJ databases">
        <title>A Comprehensive Approach to Explore the Metabolic and Phylogenetic Diversity of Bacterial Steroid Degradation in the Environment: Testosterone as an Example.</title>
        <authorList>
            <person name="Yang F.-C."/>
            <person name="Chen Y.-L."/>
            <person name="Yu C.-P."/>
            <person name="Tang S.-L."/>
            <person name="Wang P.-H."/>
            <person name="Ismail W."/>
            <person name="Wang C.-H."/>
            <person name="Yang C.-Y."/>
            <person name="Chiang Y.-R."/>
        </authorList>
    </citation>
    <scope>NUCLEOTIDE SEQUENCE [LARGE SCALE GENOMIC DNA]</scope>
    <source>
        <strain evidence="8 9">DSM 18526</strain>
    </source>
</reference>
<keyword evidence="8" id="KW-0966">Cell projection</keyword>
<keyword evidence="6 7" id="KW-0472">Membrane</keyword>
<dbReference type="GO" id="GO:0005886">
    <property type="term" value="C:plasma membrane"/>
    <property type="evidence" value="ECO:0007669"/>
    <property type="project" value="UniProtKB-SubCell"/>
</dbReference>
<feature type="transmembrane region" description="Helical" evidence="7">
    <location>
        <begin position="113"/>
        <end position="136"/>
    </location>
</feature>
<name>A0A127FAG4_STEDE</name>
<keyword evidence="8" id="KW-0282">Flagellum</keyword>
<dbReference type="Proteomes" id="UP000070250">
    <property type="component" value="Chromosome"/>
</dbReference>
<feature type="transmembrane region" description="Helical" evidence="7">
    <location>
        <begin position="247"/>
        <end position="264"/>
    </location>
</feature>
<comment type="subcellular location">
    <subcellularLocation>
        <location evidence="1 7">Cell membrane</location>
        <topology evidence="1 7">Multi-pass membrane protein</topology>
    </subcellularLocation>
</comment>
<keyword evidence="5 7" id="KW-1133">Transmembrane helix</keyword>
<gene>
    <name evidence="7" type="primary">flhA</name>
    <name evidence="8" type="ORF">ACG33_05765</name>
</gene>
<keyword evidence="7" id="KW-0653">Protein transport</keyword>
<keyword evidence="3 7" id="KW-1003">Cell membrane</keyword>
<comment type="similarity">
    <text evidence="2 7">Belongs to the FHIPEP (flagella/HR/invasion proteins export pore) family.</text>
</comment>
<protein>
    <recommendedName>
        <fullName evidence="7">Flagellar biosynthesis protein FlhA</fullName>
    </recommendedName>
</protein>